<dbReference type="EMBL" id="JAZKKV010000004">
    <property type="protein sequence ID" value="MEE9657534.1"/>
    <property type="molecule type" value="Genomic_DNA"/>
</dbReference>
<comment type="caution">
    <text evidence="1">The sequence shown here is derived from an EMBL/GenBank/DDBJ whole genome shotgun (WGS) entry which is preliminary data.</text>
</comment>
<dbReference type="Gene3D" id="3.30.420.10">
    <property type="entry name" value="Ribonuclease H-like superfamily/Ribonuclease H"/>
    <property type="match status" value="1"/>
</dbReference>
<evidence type="ECO:0000313" key="2">
    <source>
        <dbReference type="Proteomes" id="UP001331691"/>
    </source>
</evidence>
<dbReference type="RefSeq" id="WP_063160686.1">
    <property type="nucleotide sequence ID" value="NZ_JAZKKV010000004.1"/>
</dbReference>
<sequence length="189" mass="20529">MSKLIKIVGLDPSMSNFGIAAGTLDLDTNEVKVTRFELAETKAGGKKKTVRVNSDDLRRAGEIWAKAKPMIDEAHIVFAELPVGSQSSRAQTSYGICIGVLASIQKPLIQITPDEIKKYVGGKASVAKEDIIEWATQEQPDAPWLRHKSKGEMVLTGKNEHLADAVAAIYVGLDTDQFKQVVSVLKAIL</sequence>
<dbReference type="GO" id="GO:0003676">
    <property type="term" value="F:nucleic acid binding"/>
    <property type="evidence" value="ECO:0007669"/>
    <property type="project" value="InterPro"/>
</dbReference>
<gene>
    <name evidence="1" type="ORF">V4836_26130</name>
</gene>
<reference evidence="1 2" key="1">
    <citation type="submission" date="2023-10" db="EMBL/GenBank/DDBJ databases">
        <title>Wastewater isolates of ESBL- and carbapenemase-producing Gram-negative bacteria from New Zealand.</title>
        <authorList>
            <person name="Straub C."/>
            <person name="Weaver L."/>
            <person name="Cornelius A."/>
            <person name="Mcgill E."/>
            <person name="Dyet K."/>
            <person name="White L."/>
            <person name="Pattis I."/>
        </authorList>
    </citation>
    <scope>NUCLEOTIDE SEQUENCE [LARGE SCALE GENOMIC DNA]</scope>
    <source>
        <strain evidence="1 2">ESBL09</strain>
    </source>
</reference>
<keyword evidence="2" id="KW-1185">Reference proteome</keyword>
<dbReference type="AlphaFoldDB" id="A0AB35XFA8"/>
<name>A0AB35XFA8_9ENTR</name>
<dbReference type="InterPro" id="IPR036397">
    <property type="entry name" value="RNaseH_sf"/>
</dbReference>
<proteinExistence type="predicted"/>
<protein>
    <submittedName>
        <fullName evidence="1">Uncharacterized protein</fullName>
    </submittedName>
</protein>
<dbReference type="Proteomes" id="UP001331691">
    <property type="component" value="Unassembled WGS sequence"/>
</dbReference>
<organism evidence="1 2">
    <name type="scientific">Kluyvera ascorbata</name>
    <dbReference type="NCBI Taxonomy" id="51288"/>
    <lineage>
        <taxon>Bacteria</taxon>
        <taxon>Pseudomonadati</taxon>
        <taxon>Pseudomonadota</taxon>
        <taxon>Gammaproteobacteria</taxon>
        <taxon>Enterobacterales</taxon>
        <taxon>Enterobacteriaceae</taxon>
        <taxon>Kluyvera</taxon>
    </lineage>
</organism>
<evidence type="ECO:0000313" key="1">
    <source>
        <dbReference type="EMBL" id="MEE9657534.1"/>
    </source>
</evidence>
<accession>A0AB35XFA8</accession>